<dbReference type="SUPFAM" id="SSF161070">
    <property type="entry name" value="SNF-like"/>
    <property type="match status" value="1"/>
</dbReference>
<feature type="transmembrane region" description="Helical" evidence="9">
    <location>
        <begin position="178"/>
        <end position="197"/>
    </location>
</feature>
<evidence type="ECO:0000256" key="9">
    <source>
        <dbReference type="SAM" id="Phobius"/>
    </source>
</evidence>
<dbReference type="InterPro" id="IPR002438">
    <property type="entry name" value="Neutral_aa_SLC6"/>
</dbReference>
<dbReference type="PROSITE" id="PS00754">
    <property type="entry name" value="NA_NEUROTRAN_SYMP_2"/>
    <property type="match status" value="1"/>
</dbReference>
<evidence type="ECO:0000256" key="8">
    <source>
        <dbReference type="PIRSR" id="PIRSR600175-1"/>
    </source>
</evidence>
<feature type="transmembrane region" description="Helical" evidence="9">
    <location>
        <begin position="49"/>
        <end position="70"/>
    </location>
</feature>
<dbReference type="GeneTree" id="ENSGT00940000158906"/>
<keyword evidence="6 9" id="KW-0472">Membrane</keyword>
<keyword evidence="2" id="KW-0813">Transport</keyword>
<feature type="transmembrane region" description="Helical" evidence="9">
    <location>
        <begin position="25"/>
        <end position="42"/>
    </location>
</feature>
<feature type="binding site" evidence="8">
    <location>
        <position position="40"/>
    </location>
    <ligand>
        <name>Na(+)</name>
        <dbReference type="ChEBI" id="CHEBI:29101"/>
        <label>1</label>
    </ligand>
</feature>
<reference evidence="10" key="3">
    <citation type="submission" date="2025-09" db="UniProtKB">
        <authorList>
            <consortium name="Ensembl"/>
        </authorList>
    </citation>
    <scope>IDENTIFICATION</scope>
    <source>
        <strain evidence="10">Thorbecke</strain>
    </source>
</reference>
<evidence type="ECO:0000256" key="7">
    <source>
        <dbReference type="ARBA" id="ARBA00023180"/>
    </source>
</evidence>
<feature type="binding site" evidence="8">
    <location>
        <position position="36"/>
    </location>
    <ligand>
        <name>Na(+)</name>
        <dbReference type="ChEBI" id="CHEBI:29101"/>
        <label>1</label>
    </ligand>
</feature>
<evidence type="ECO:0008006" key="12">
    <source>
        <dbReference type="Google" id="ProtNLM"/>
    </source>
</evidence>
<proteinExistence type="predicted"/>
<dbReference type="GO" id="GO:0006865">
    <property type="term" value="P:amino acid transport"/>
    <property type="evidence" value="ECO:0007669"/>
    <property type="project" value="TreeGrafter"/>
</dbReference>
<evidence type="ECO:0000256" key="4">
    <source>
        <dbReference type="ARBA" id="ARBA00022847"/>
    </source>
</evidence>
<dbReference type="Ensembl" id="ENSOCUT00000021480.2">
    <property type="protein sequence ID" value="ENSOCUP00000024887.2"/>
    <property type="gene ID" value="ENSOCUG00000023494.2"/>
</dbReference>
<organism evidence="10 11">
    <name type="scientific">Oryctolagus cuniculus</name>
    <name type="common">Rabbit</name>
    <dbReference type="NCBI Taxonomy" id="9986"/>
    <lineage>
        <taxon>Eukaryota</taxon>
        <taxon>Metazoa</taxon>
        <taxon>Chordata</taxon>
        <taxon>Craniata</taxon>
        <taxon>Vertebrata</taxon>
        <taxon>Euteleostomi</taxon>
        <taxon>Mammalia</taxon>
        <taxon>Eutheria</taxon>
        <taxon>Euarchontoglires</taxon>
        <taxon>Glires</taxon>
        <taxon>Lagomorpha</taxon>
        <taxon>Leporidae</taxon>
        <taxon>Oryctolagus</taxon>
    </lineage>
</organism>
<dbReference type="GO" id="GO:0035725">
    <property type="term" value="P:sodium ion transmembrane transport"/>
    <property type="evidence" value="ECO:0007669"/>
    <property type="project" value="TreeGrafter"/>
</dbReference>
<feature type="binding site" evidence="8">
    <location>
        <position position="35"/>
    </location>
    <ligand>
        <name>Na(+)</name>
        <dbReference type="ChEBI" id="CHEBI:29101"/>
        <label>1</label>
    </ligand>
</feature>
<dbReference type="GO" id="GO:0005886">
    <property type="term" value="C:plasma membrane"/>
    <property type="evidence" value="ECO:0007669"/>
    <property type="project" value="InterPro"/>
</dbReference>
<dbReference type="Proteomes" id="UP000001811">
    <property type="component" value="Unplaced"/>
</dbReference>
<keyword evidence="11" id="KW-1185">Reference proteome</keyword>
<dbReference type="Bgee" id="ENSOCUG00000023494">
    <property type="expression patterns" value="Expressed in testis and 1 other cell type or tissue"/>
</dbReference>
<dbReference type="PANTHER" id="PTHR11616">
    <property type="entry name" value="SODIUM/CHLORIDE DEPENDENT TRANSPORTER"/>
    <property type="match status" value="1"/>
</dbReference>
<evidence type="ECO:0000256" key="6">
    <source>
        <dbReference type="ARBA" id="ARBA00023136"/>
    </source>
</evidence>
<comment type="subcellular location">
    <subcellularLocation>
        <location evidence="1">Membrane</location>
        <topology evidence="1">Multi-pass membrane protein</topology>
    </subcellularLocation>
</comment>
<keyword evidence="7" id="KW-0325">Glycoprotein</keyword>
<accession>G1U649</accession>
<feature type="binding site" evidence="8">
    <location>
        <position position="281"/>
    </location>
    <ligand>
        <name>Na(+)</name>
        <dbReference type="ChEBI" id="CHEBI:29101"/>
        <label>1</label>
    </ligand>
</feature>
<dbReference type="PRINTS" id="PR00176">
    <property type="entry name" value="NANEUSMPORT"/>
</dbReference>
<keyword evidence="5 9" id="KW-1133">Transmembrane helix</keyword>
<name>G1U649_RABIT</name>
<dbReference type="InterPro" id="IPR000175">
    <property type="entry name" value="Na/ntran_symport"/>
</dbReference>
<dbReference type="InterPro" id="IPR037272">
    <property type="entry name" value="SNS_sf"/>
</dbReference>
<feature type="binding site" evidence="8">
    <location>
        <position position="249"/>
    </location>
    <ligand>
        <name>Na(+)</name>
        <dbReference type="ChEBI" id="CHEBI:29101"/>
        <label>1</label>
    </ligand>
</feature>
<dbReference type="InParanoid" id="G1U649"/>
<keyword evidence="4" id="KW-0769">Symport</keyword>
<dbReference type="GO" id="GO:0046872">
    <property type="term" value="F:metal ion binding"/>
    <property type="evidence" value="ECO:0007669"/>
    <property type="project" value="UniProtKB-KW"/>
</dbReference>
<keyword evidence="8" id="KW-0915">Sodium</keyword>
<reference evidence="10 11" key="1">
    <citation type="journal article" date="2011" name="Nature">
        <title>A high-resolution map of human evolutionary constraint using 29 mammals.</title>
        <authorList>
            <person name="Lindblad-Toh K."/>
            <person name="Garber M."/>
            <person name="Zuk O."/>
            <person name="Lin M.F."/>
            <person name="Parker B.J."/>
            <person name="Washietl S."/>
            <person name="Kheradpour P."/>
            <person name="Ernst J."/>
            <person name="Jordan G."/>
            <person name="Mauceli E."/>
            <person name="Ward L.D."/>
            <person name="Lowe C.B."/>
            <person name="Holloway A.K."/>
            <person name="Clamp M."/>
            <person name="Gnerre S."/>
            <person name="Alfoldi J."/>
            <person name="Beal K."/>
            <person name="Chang J."/>
            <person name="Clawson H."/>
            <person name="Cuff J."/>
            <person name="Di Palma F."/>
            <person name="Fitzgerald S."/>
            <person name="Flicek P."/>
            <person name="Guttman M."/>
            <person name="Hubisz M.J."/>
            <person name="Jaffe D.B."/>
            <person name="Jungreis I."/>
            <person name="Kent W.J."/>
            <person name="Kostka D."/>
            <person name="Lara M."/>
            <person name="Martins A.L."/>
            <person name="Massingham T."/>
            <person name="Moltke I."/>
            <person name="Raney B.J."/>
            <person name="Rasmussen M.D."/>
            <person name="Robinson J."/>
            <person name="Stark A."/>
            <person name="Vilella A.J."/>
            <person name="Wen J."/>
            <person name="Xie X."/>
            <person name="Zody M.C."/>
            <person name="Baldwin J."/>
            <person name="Bloom T."/>
            <person name="Chin C.W."/>
            <person name="Heiman D."/>
            <person name="Nicol R."/>
            <person name="Nusbaum C."/>
            <person name="Young S."/>
            <person name="Wilkinson J."/>
            <person name="Worley K.C."/>
            <person name="Kovar C.L."/>
            <person name="Muzny D.M."/>
            <person name="Gibbs R.A."/>
            <person name="Cree A."/>
            <person name="Dihn H.H."/>
            <person name="Fowler G."/>
            <person name="Jhangiani S."/>
            <person name="Joshi V."/>
            <person name="Lee S."/>
            <person name="Lewis L.R."/>
            <person name="Nazareth L.V."/>
            <person name="Okwuonu G."/>
            <person name="Santibanez J."/>
            <person name="Warren W.C."/>
            <person name="Mardis E.R."/>
            <person name="Weinstock G.M."/>
            <person name="Wilson R.K."/>
            <person name="Delehaunty K."/>
            <person name="Dooling D."/>
            <person name="Fronik C."/>
            <person name="Fulton L."/>
            <person name="Fulton B."/>
            <person name="Graves T."/>
            <person name="Minx P."/>
            <person name="Sodergren E."/>
            <person name="Birney E."/>
            <person name="Margulies E.H."/>
            <person name="Herrero J."/>
            <person name="Green E.D."/>
            <person name="Haussler D."/>
            <person name="Siepel A."/>
            <person name="Goldman N."/>
            <person name="Pollard K.S."/>
            <person name="Pedersen J.S."/>
            <person name="Lander E.S."/>
            <person name="Kellis M."/>
        </authorList>
    </citation>
    <scope>NUCLEOTIDE SEQUENCE [LARGE SCALE GENOMIC DNA]</scope>
    <source>
        <strain evidence="11">Thorbecke</strain>
    </source>
</reference>
<evidence type="ECO:0000313" key="11">
    <source>
        <dbReference type="Proteomes" id="UP000001811"/>
    </source>
</evidence>
<dbReference type="SMR" id="G1U649"/>
<keyword evidence="8" id="KW-0479">Metal-binding</keyword>
<dbReference type="eggNOG" id="KOG3659">
    <property type="taxonomic scope" value="Eukaryota"/>
</dbReference>
<protein>
    <recommendedName>
        <fullName evidence="12">Solute carrier family 6 member 18</fullName>
    </recommendedName>
</protein>
<feature type="transmembrane region" description="Helical" evidence="9">
    <location>
        <begin position="276"/>
        <end position="298"/>
    </location>
</feature>
<evidence type="ECO:0000256" key="1">
    <source>
        <dbReference type="ARBA" id="ARBA00004141"/>
    </source>
</evidence>
<dbReference type="PANTHER" id="PTHR11616:SF109">
    <property type="entry name" value="INACTIVE SODIUM-DEPENDENT NEUTRAL AMINO ACID TRANSPORTER B(0)AT3"/>
    <property type="match status" value="1"/>
</dbReference>
<evidence type="ECO:0000313" key="10">
    <source>
        <dbReference type="Ensembl" id="ENSOCUP00000024887.2"/>
    </source>
</evidence>
<evidence type="ECO:0000256" key="5">
    <source>
        <dbReference type="ARBA" id="ARBA00022989"/>
    </source>
</evidence>
<keyword evidence="3 9" id="KW-0812">Transmembrane</keyword>
<feature type="binding site" evidence="8">
    <location>
        <position position="33"/>
    </location>
    <ligand>
        <name>Na(+)</name>
        <dbReference type="ChEBI" id="CHEBI:29101"/>
        <label>1</label>
    </ligand>
</feature>
<dbReference type="HOGENOM" id="CLU_006855_7_2_1"/>
<dbReference type="PaxDb" id="9986-ENSOCUP00000024887"/>
<dbReference type="PROSITE" id="PS50267">
    <property type="entry name" value="NA_NEUROTRAN_SYMP_3"/>
    <property type="match status" value="1"/>
</dbReference>
<dbReference type="PRINTS" id="PR01206">
    <property type="entry name" value="ORPHTRNSPORT"/>
</dbReference>
<reference evidence="10" key="2">
    <citation type="submission" date="2025-08" db="UniProtKB">
        <authorList>
            <consortium name="Ensembl"/>
        </authorList>
    </citation>
    <scope>IDENTIFICATION</scope>
    <source>
        <strain evidence="10">Thorbecke</strain>
    </source>
</reference>
<dbReference type="STRING" id="9986.ENSOCUP00000024887"/>
<feature type="transmembrane region" description="Helical" evidence="9">
    <location>
        <begin position="203"/>
        <end position="224"/>
    </location>
</feature>
<evidence type="ECO:0000256" key="3">
    <source>
        <dbReference type="ARBA" id="ARBA00022692"/>
    </source>
</evidence>
<sequence length="526" mass="57108">MAQDLGPDPALDAWEDERPQWDNKLQYMLSCVGFAVGLGNIWRCQNHSGGAFFIPYFIALVFEGIPLFHIELAIGQHLHKGSIGVWTAISPLPGQRLGCLTMSFLVSLYYNTILTWVLWYFLNSFQHPLPWSHCLLEGNRMGFVAECQGSSTVSYFWYRQMLDITADISDSGTVQWRLLICLVICWAVVYLCIIRGIETTGKAIYFTALFSYLVLTIFLVRGLMLPGVTHRLCYLFTPNVSGGATQVLSRSLAFSGHIAFASYNPSRNNCEKDTMVISLVNSMTSLYASVAIFSVMGFKATTDHGQCLGSCFSLFQGSHSQGLCRLWVRGCWAGVPTPGVSADTGKGVLGWGSHSGGCAHTGGAGLGTWGIRMRLALPALAALGPSLHGCVRPCIIQDTNMEGIITLLLDMGAIPTGSPRRPSQVTTCFMLQSRSYWLEIFNSYAASFNLIVLTFFEVVGSSTSTACSGELRSSSPPGRRNSTLAGCKPSACSCPCCLLCGSQALHWPGWWPSAGGSSRMSGWTGA</sequence>
<dbReference type="AlphaFoldDB" id="G1U649"/>
<feature type="transmembrane region" description="Helical" evidence="9">
    <location>
        <begin position="100"/>
        <end position="122"/>
    </location>
</feature>
<evidence type="ECO:0000256" key="2">
    <source>
        <dbReference type="ARBA" id="ARBA00022448"/>
    </source>
</evidence>
<dbReference type="GO" id="GO:0015293">
    <property type="term" value="F:symporter activity"/>
    <property type="evidence" value="ECO:0007669"/>
    <property type="project" value="UniProtKB-KW"/>
</dbReference>
<dbReference type="Pfam" id="PF00209">
    <property type="entry name" value="SNF"/>
    <property type="match status" value="1"/>
</dbReference>